<name>A0A9E8MVS0_9FLAO</name>
<proteinExistence type="predicted"/>
<protein>
    <submittedName>
        <fullName evidence="2">Choice-of-anchor L domain-containing protein</fullName>
    </submittedName>
</protein>
<dbReference type="KEGG" id="lnu:N7U66_18620"/>
<evidence type="ECO:0000313" key="3">
    <source>
        <dbReference type="Proteomes" id="UP001164705"/>
    </source>
</evidence>
<reference evidence="2" key="1">
    <citation type="submission" date="2022-11" db="EMBL/GenBank/DDBJ databases">
        <title>Lacinutrix neustonica HL-RS19T sp. nov., isolated from the surface microlayer sample of brackish Lake Shihwa.</title>
        <authorList>
            <person name="Choi J.Y."/>
            <person name="Hwang C.Y."/>
        </authorList>
    </citation>
    <scope>NUCLEOTIDE SEQUENCE</scope>
    <source>
        <strain evidence="2">HL-RS19</strain>
    </source>
</reference>
<dbReference type="NCBIfam" id="NF038133">
    <property type="entry name" value="choice_anch_L"/>
    <property type="match status" value="1"/>
</dbReference>
<organism evidence="2 3">
    <name type="scientific">Lacinutrix neustonica</name>
    <dbReference type="NCBI Taxonomy" id="2980107"/>
    <lineage>
        <taxon>Bacteria</taxon>
        <taxon>Pseudomonadati</taxon>
        <taxon>Bacteroidota</taxon>
        <taxon>Flavobacteriia</taxon>
        <taxon>Flavobacteriales</taxon>
        <taxon>Flavobacteriaceae</taxon>
        <taxon>Lacinutrix</taxon>
    </lineage>
</organism>
<gene>
    <name evidence="2" type="ORF">N7U66_18620</name>
</gene>
<dbReference type="InterPro" id="IPR049804">
    <property type="entry name" value="Choice_anch_L"/>
</dbReference>
<feature type="signal peptide" evidence="1">
    <location>
        <begin position="1"/>
        <end position="19"/>
    </location>
</feature>
<dbReference type="AlphaFoldDB" id="A0A9E8MVS0"/>
<accession>A0A9E8MVS0</accession>
<dbReference type="Proteomes" id="UP001164705">
    <property type="component" value="Chromosome"/>
</dbReference>
<feature type="chain" id="PRO_5038760584" evidence="1">
    <location>
        <begin position="20"/>
        <end position="195"/>
    </location>
</feature>
<dbReference type="EMBL" id="CP113088">
    <property type="protein sequence ID" value="WAC01855.1"/>
    <property type="molecule type" value="Genomic_DNA"/>
</dbReference>
<keyword evidence="1" id="KW-0732">Signal</keyword>
<sequence>MIRKGLIILSFLFVMSAQSQNITVDSRTYSSQELIENILIDSNCISNVTVTNTVGGDFNGTDRSYGFFDATGTTFPFQSGLVLSTGRLTNVQGPNTSLSDDDAPNWTGDPDLEMALQESNTINATILEFDFTSVANQISFRYIFASEEYQEGDPNTCQYSDLFGFLIRPVSQTDYTNIALVPGTQTPVKVTTVHP</sequence>
<evidence type="ECO:0000313" key="2">
    <source>
        <dbReference type="EMBL" id="WAC01855.1"/>
    </source>
</evidence>
<keyword evidence="3" id="KW-1185">Reference proteome</keyword>
<evidence type="ECO:0000256" key="1">
    <source>
        <dbReference type="SAM" id="SignalP"/>
    </source>
</evidence>
<dbReference type="RefSeq" id="WP_267676453.1">
    <property type="nucleotide sequence ID" value="NZ_CP113088.1"/>
</dbReference>